<evidence type="ECO:0000313" key="2">
    <source>
        <dbReference type="Proteomes" id="UP001311915"/>
    </source>
</evidence>
<dbReference type="Proteomes" id="UP001311915">
    <property type="component" value="Unassembled WGS sequence"/>
</dbReference>
<protein>
    <recommendedName>
        <fullName evidence="3">CCHC-type domain-containing protein</fullName>
    </recommendedName>
</protein>
<reference evidence="1 2" key="1">
    <citation type="submission" date="2023-10" db="EMBL/GenBank/DDBJ databases">
        <title>Genome-Wide Identification Analysis in wild type Solanum Pinnatisectum Reveals Some Genes Defensing Phytophthora Infestans.</title>
        <authorList>
            <person name="Sun C."/>
        </authorList>
    </citation>
    <scope>NUCLEOTIDE SEQUENCE [LARGE SCALE GENOMIC DNA]</scope>
    <source>
        <strain evidence="1">LQN</strain>
        <tissue evidence="1">Leaf</tissue>
    </source>
</reference>
<name>A0AAV9LLF2_9SOLN</name>
<organism evidence="1 2">
    <name type="scientific">Solanum pinnatisectum</name>
    <name type="common">tansyleaf nightshade</name>
    <dbReference type="NCBI Taxonomy" id="50273"/>
    <lineage>
        <taxon>Eukaryota</taxon>
        <taxon>Viridiplantae</taxon>
        <taxon>Streptophyta</taxon>
        <taxon>Embryophyta</taxon>
        <taxon>Tracheophyta</taxon>
        <taxon>Spermatophyta</taxon>
        <taxon>Magnoliopsida</taxon>
        <taxon>eudicotyledons</taxon>
        <taxon>Gunneridae</taxon>
        <taxon>Pentapetalae</taxon>
        <taxon>asterids</taxon>
        <taxon>lamiids</taxon>
        <taxon>Solanales</taxon>
        <taxon>Solanaceae</taxon>
        <taxon>Solanoideae</taxon>
        <taxon>Solaneae</taxon>
        <taxon>Solanum</taxon>
    </lineage>
</organism>
<keyword evidence="2" id="KW-1185">Reference proteome</keyword>
<evidence type="ECO:0008006" key="3">
    <source>
        <dbReference type="Google" id="ProtNLM"/>
    </source>
</evidence>
<accession>A0AAV9LLF2</accession>
<dbReference type="EMBL" id="JAWPEI010000005">
    <property type="protein sequence ID" value="KAK4726551.1"/>
    <property type="molecule type" value="Genomic_DNA"/>
</dbReference>
<proteinExistence type="predicted"/>
<evidence type="ECO:0000313" key="1">
    <source>
        <dbReference type="EMBL" id="KAK4726551.1"/>
    </source>
</evidence>
<dbReference type="AlphaFoldDB" id="A0AAV9LLF2"/>
<gene>
    <name evidence="1" type="ORF">R3W88_031468</name>
</gene>
<sequence length="60" mass="6804">MEREEFGDPKRACTSGYRFSGSSQQFPGQRFCFTCGDPDQLMRQCTSQRGRGGPQPNFSF</sequence>
<comment type="caution">
    <text evidence="1">The sequence shown here is derived from an EMBL/GenBank/DDBJ whole genome shotgun (WGS) entry which is preliminary data.</text>
</comment>